<accession>A0A915J2U6</accession>
<dbReference type="WBParaSite" id="nRc.2.0.1.t20434-RA">
    <property type="protein sequence ID" value="nRc.2.0.1.t20434-RA"/>
    <property type="gene ID" value="nRc.2.0.1.g20434"/>
</dbReference>
<proteinExistence type="predicted"/>
<evidence type="ECO:0000313" key="2">
    <source>
        <dbReference type="WBParaSite" id="nRc.2.0.1.t20434-RA"/>
    </source>
</evidence>
<sequence length="294" mass="32794">MLAKSNIPLDQLEQASKLWEKFFGIVYQSFETLTPGLRYPMMVEAYPMDYPTAYAPHNLLVIRPEFVTYSFWERTLASDMPEYTLTYTPAGELVSKLPLNHPSTSQTGQAGGLGQVKTQQQAAMPVVKTQQPVVTTIALKAAAETTTPATTITQKSQSSGSQMMSDTLTTSAMAYAQMQLVSKTSRVRLNQMSLKRKALGHDQAQPVYYSSVRITVAAKSHRPRRLCLQTTSRRKTILGILQRARPCHTSPCGTVLRRTVPRGASCPMHTKKRCPPMPHGSTFEIQEEDWNQLI</sequence>
<organism evidence="1 2">
    <name type="scientific">Romanomermis culicivorax</name>
    <name type="common">Nematode worm</name>
    <dbReference type="NCBI Taxonomy" id="13658"/>
    <lineage>
        <taxon>Eukaryota</taxon>
        <taxon>Metazoa</taxon>
        <taxon>Ecdysozoa</taxon>
        <taxon>Nematoda</taxon>
        <taxon>Enoplea</taxon>
        <taxon>Dorylaimia</taxon>
        <taxon>Mermithida</taxon>
        <taxon>Mermithoidea</taxon>
        <taxon>Mermithidae</taxon>
        <taxon>Romanomermis</taxon>
    </lineage>
</organism>
<reference evidence="2" key="1">
    <citation type="submission" date="2022-11" db="UniProtKB">
        <authorList>
            <consortium name="WormBaseParasite"/>
        </authorList>
    </citation>
    <scope>IDENTIFICATION</scope>
</reference>
<dbReference type="Proteomes" id="UP000887565">
    <property type="component" value="Unplaced"/>
</dbReference>
<evidence type="ECO:0000313" key="1">
    <source>
        <dbReference type="Proteomes" id="UP000887565"/>
    </source>
</evidence>
<dbReference type="AlphaFoldDB" id="A0A915J2U6"/>
<protein>
    <submittedName>
        <fullName evidence="2">Uncharacterized protein</fullName>
    </submittedName>
</protein>
<keyword evidence="1" id="KW-1185">Reference proteome</keyword>
<name>A0A915J2U6_ROMCU</name>